<proteinExistence type="inferred from homology"/>
<protein>
    <submittedName>
        <fullName evidence="9">Sugar ABC transporter permease</fullName>
    </submittedName>
</protein>
<dbReference type="CDD" id="cd06261">
    <property type="entry name" value="TM_PBP2"/>
    <property type="match status" value="1"/>
</dbReference>
<keyword evidence="3" id="KW-1003">Cell membrane</keyword>
<dbReference type="InterPro" id="IPR000515">
    <property type="entry name" value="MetI-like"/>
</dbReference>
<evidence type="ECO:0000256" key="3">
    <source>
        <dbReference type="ARBA" id="ARBA00022475"/>
    </source>
</evidence>
<evidence type="ECO:0000259" key="8">
    <source>
        <dbReference type="PROSITE" id="PS50928"/>
    </source>
</evidence>
<feature type="transmembrane region" description="Helical" evidence="7">
    <location>
        <begin position="45"/>
        <end position="64"/>
    </location>
</feature>
<dbReference type="PANTHER" id="PTHR43227">
    <property type="entry name" value="BLL4140 PROTEIN"/>
    <property type="match status" value="1"/>
</dbReference>
<dbReference type="InterPro" id="IPR050809">
    <property type="entry name" value="UgpAE/MalFG_permease"/>
</dbReference>
<dbReference type="PROSITE" id="PS50928">
    <property type="entry name" value="ABC_TM1"/>
    <property type="match status" value="1"/>
</dbReference>
<keyword evidence="6 7" id="KW-0472">Membrane</keyword>
<comment type="similarity">
    <text evidence="7">Belongs to the binding-protein-dependent transport system permease family.</text>
</comment>
<evidence type="ECO:0000256" key="1">
    <source>
        <dbReference type="ARBA" id="ARBA00004651"/>
    </source>
</evidence>
<dbReference type="PANTHER" id="PTHR43227:SF11">
    <property type="entry name" value="BLL4140 PROTEIN"/>
    <property type="match status" value="1"/>
</dbReference>
<keyword evidence="5 7" id="KW-1133">Transmembrane helix</keyword>
<dbReference type="EMBL" id="VCIW01000004">
    <property type="protein sequence ID" value="TLS52753.1"/>
    <property type="molecule type" value="Genomic_DNA"/>
</dbReference>
<sequence>MHIAAPRRAGLYSAQTEGEINVQTVAKAAKFPLSKEKRKRIRRNIPLYLMFIPVLLFFAVFKYGPMGGLIIAFKDFNLFDGVFGSPWVGFANFETVFSNPQTSQIIRNTLVLSLLKIVAGFPFPILIALMLNEVRRLTVKKIVQTAVFLPYFLNWVIVGGIVVTMFATDTGMVNRLLEMTFGVSYSFLYEQNTWVSIFLLSDVWKNAGFGAIIYLAALAAIDPALYEAAAMDGAGKFRQAWHISLPGIRSIMILIFILSMGSVMEVGFDHVWVLRNPVVSDIAQVISTYVYEFGLRGGYLGLSTAIGLFESLVGFMLVLMANWIAKRFGEEIW</sequence>
<feature type="transmembrane region" description="Helical" evidence="7">
    <location>
        <begin position="247"/>
        <end position="268"/>
    </location>
</feature>
<feature type="transmembrane region" description="Helical" evidence="7">
    <location>
        <begin position="207"/>
        <end position="226"/>
    </location>
</feature>
<keyword evidence="4 7" id="KW-0812">Transmembrane</keyword>
<dbReference type="Pfam" id="PF00528">
    <property type="entry name" value="BPD_transp_1"/>
    <property type="match status" value="1"/>
</dbReference>
<dbReference type="InterPro" id="IPR035906">
    <property type="entry name" value="MetI-like_sf"/>
</dbReference>
<comment type="caution">
    <text evidence="9">The sequence shown here is derived from an EMBL/GenBank/DDBJ whole genome shotgun (WGS) entry which is preliminary data.</text>
</comment>
<dbReference type="SUPFAM" id="SSF161098">
    <property type="entry name" value="MetI-like"/>
    <property type="match status" value="1"/>
</dbReference>
<dbReference type="Proteomes" id="UP000309676">
    <property type="component" value="Unassembled WGS sequence"/>
</dbReference>
<evidence type="ECO:0000313" key="9">
    <source>
        <dbReference type="EMBL" id="TLS52753.1"/>
    </source>
</evidence>
<evidence type="ECO:0000256" key="4">
    <source>
        <dbReference type="ARBA" id="ARBA00022692"/>
    </source>
</evidence>
<accession>A0A5R9GIS8</accession>
<feature type="transmembrane region" description="Helical" evidence="7">
    <location>
        <begin position="143"/>
        <end position="167"/>
    </location>
</feature>
<evidence type="ECO:0000256" key="7">
    <source>
        <dbReference type="RuleBase" id="RU363032"/>
    </source>
</evidence>
<dbReference type="GO" id="GO:0005886">
    <property type="term" value="C:plasma membrane"/>
    <property type="evidence" value="ECO:0007669"/>
    <property type="project" value="UniProtKB-SubCell"/>
</dbReference>
<organism evidence="9 10">
    <name type="scientific">Paenibacillus antri</name>
    <dbReference type="NCBI Taxonomy" id="2582848"/>
    <lineage>
        <taxon>Bacteria</taxon>
        <taxon>Bacillati</taxon>
        <taxon>Bacillota</taxon>
        <taxon>Bacilli</taxon>
        <taxon>Bacillales</taxon>
        <taxon>Paenibacillaceae</taxon>
        <taxon>Paenibacillus</taxon>
    </lineage>
</organism>
<dbReference type="OrthoDB" id="9785836at2"/>
<evidence type="ECO:0000256" key="2">
    <source>
        <dbReference type="ARBA" id="ARBA00022448"/>
    </source>
</evidence>
<evidence type="ECO:0000313" key="10">
    <source>
        <dbReference type="Proteomes" id="UP000309676"/>
    </source>
</evidence>
<feature type="transmembrane region" description="Helical" evidence="7">
    <location>
        <begin position="110"/>
        <end position="131"/>
    </location>
</feature>
<dbReference type="Gene3D" id="1.10.3720.10">
    <property type="entry name" value="MetI-like"/>
    <property type="match status" value="1"/>
</dbReference>
<dbReference type="GO" id="GO:0055085">
    <property type="term" value="P:transmembrane transport"/>
    <property type="evidence" value="ECO:0007669"/>
    <property type="project" value="InterPro"/>
</dbReference>
<keyword evidence="2 7" id="KW-0813">Transport</keyword>
<reference evidence="9 10" key="1">
    <citation type="submission" date="2019-05" db="EMBL/GenBank/DDBJ databases">
        <authorList>
            <person name="Narsing Rao M.P."/>
            <person name="Li W.J."/>
        </authorList>
    </citation>
    <scope>NUCLEOTIDE SEQUENCE [LARGE SCALE GENOMIC DNA]</scope>
    <source>
        <strain evidence="9 10">SYSU_K30003</strain>
    </source>
</reference>
<comment type="subcellular location">
    <subcellularLocation>
        <location evidence="1 7">Cell membrane</location>
        <topology evidence="1 7">Multi-pass membrane protein</topology>
    </subcellularLocation>
</comment>
<evidence type="ECO:0000256" key="5">
    <source>
        <dbReference type="ARBA" id="ARBA00022989"/>
    </source>
</evidence>
<evidence type="ECO:0000256" key="6">
    <source>
        <dbReference type="ARBA" id="ARBA00023136"/>
    </source>
</evidence>
<keyword evidence="10" id="KW-1185">Reference proteome</keyword>
<feature type="transmembrane region" description="Helical" evidence="7">
    <location>
        <begin position="299"/>
        <end position="325"/>
    </location>
</feature>
<feature type="domain" description="ABC transmembrane type-1" evidence="8">
    <location>
        <begin position="106"/>
        <end position="321"/>
    </location>
</feature>
<name>A0A5R9GIS8_9BACL</name>
<gene>
    <name evidence="9" type="ORF">FE782_09005</name>
</gene>
<dbReference type="AlphaFoldDB" id="A0A5R9GIS8"/>